<dbReference type="Proteomes" id="UP000521872">
    <property type="component" value="Unassembled WGS sequence"/>
</dbReference>
<keyword evidence="1" id="KW-0812">Transmembrane</keyword>
<feature type="transmembrane region" description="Helical" evidence="1">
    <location>
        <begin position="244"/>
        <end position="264"/>
    </location>
</feature>
<evidence type="ECO:0000259" key="2">
    <source>
        <dbReference type="Pfam" id="PF20152"/>
    </source>
</evidence>
<keyword evidence="4" id="KW-1185">Reference proteome</keyword>
<keyword evidence="1" id="KW-1133">Transmembrane helix</keyword>
<reference evidence="3 4" key="1">
    <citation type="submission" date="2019-12" db="EMBL/GenBank/DDBJ databases">
        <authorList>
            <person name="Floudas D."/>
            <person name="Bentzer J."/>
            <person name="Ahren D."/>
            <person name="Johansson T."/>
            <person name="Persson P."/>
            <person name="Tunlid A."/>
        </authorList>
    </citation>
    <scope>NUCLEOTIDE SEQUENCE [LARGE SCALE GENOMIC DNA]</scope>
    <source>
        <strain evidence="3 4">CBS 102.39</strain>
    </source>
</reference>
<organism evidence="3 4">
    <name type="scientific">Agrocybe pediades</name>
    <dbReference type="NCBI Taxonomy" id="84607"/>
    <lineage>
        <taxon>Eukaryota</taxon>
        <taxon>Fungi</taxon>
        <taxon>Dikarya</taxon>
        <taxon>Basidiomycota</taxon>
        <taxon>Agaricomycotina</taxon>
        <taxon>Agaricomycetes</taxon>
        <taxon>Agaricomycetidae</taxon>
        <taxon>Agaricales</taxon>
        <taxon>Agaricineae</taxon>
        <taxon>Strophariaceae</taxon>
        <taxon>Agrocybe</taxon>
    </lineage>
</organism>
<dbReference type="PANTHER" id="PTHR40465:SF1">
    <property type="entry name" value="DUF6534 DOMAIN-CONTAINING PROTEIN"/>
    <property type="match status" value="1"/>
</dbReference>
<sequence length="321" mass="35417">MLEAIFIGALLACVAHGLTILQTYYYFMTFPNDTLRLKLMVGTVWLFDTVHVALTSYFAYLYMVVDRENPFDRTPALHPRTISVINNLIGLLINLNAIQVVVFFGNTLECLVQCYFVQNVYHRESSTFLAYLYLRLIGSESKNTSVEDVGLFYGTGGSCAFCHNYRDFSNCLWTAVPLTIATTTGNITITTSLIYLLRGHRSGIKKTDNLVKKLVIFAVNKFVLIAALELVEIITFSVPGVGLWYLAFDFVTAKLYANSLLASLNNRLAGMGSLEQRATTFKFSLGEQAHSTQHPSGCDLEGSGTIGTTSSKLSAANGISL</sequence>
<evidence type="ECO:0000313" key="4">
    <source>
        <dbReference type="Proteomes" id="UP000521872"/>
    </source>
</evidence>
<dbReference type="InterPro" id="IPR045339">
    <property type="entry name" value="DUF6534"/>
</dbReference>
<feature type="transmembrane region" description="Helical" evidence="1">
    <location>
        <begin position="84"/>
        <end position="105"/>
    </location>
</feature>
<accession>A0A8H4VVS1</accession>
<proteinExistence type="predicted"/>
<protein>
    <recommendedName>
        <fullName evidence="2">DUF6534 domain-containing protein</fullName>
    </recommendedName>
</protein>
<feature type="transmembrane region" description="Helical" evidence="1">
    <location>
        <begin position="41"/>
        <end position="63"/>
    </location>
</feature>
<feature type="transmembrane region" description="Helical" evidence="1">
    <location>
        <begin position="175"/>
        <end position="197"/>
    </location>
</feature>
<name>A0A8H4VVS1_9AGAR</name>
<feature type="domain" description="DUF6534" evidence="2">
    <location>
        <begin position="184"/>
        <end position="267"/>
    </location>
</feature>
<dbReference type="AlphaFoldDB" id="A0A8H4VVS1"/>
<feature type="transmembrane region" description="Helical" evidence="1">
    <location>
        <begin position="218"/>
        <end position="238"/>
    </location>
</feature>
<dbReference type="PANTHER" id="PTHR40465">
    <property type="entry name" value="CHROMOSOME 1, WHOLE GENOME SHOTGUN SEQUENCE"/>
    <property type="match status" value="1"/>
</dbReference>
<dbReference type="Pfam" id="PF20152">
    <property type="entry name" value="DUF6534"/>
    <property type="match status" value="1"/>
</dbReference>
<evidence type="ECO:0000256" key="1">
    <source>
        <dbReference type="SAM" id="Phobius"/>
    </source>
</evidence>
<gene>
    <name evidence="3" type="ORF">D9613_009329</name>
</gene>
<evidence type="ECO:0000313" key="3">
    <source>
        <dbReference type="EMBL" id="KAF4622140.1"/>
    </source>
</evidence>
<keyword evidence="1" id="KW-0472">Membrane</keyword>
<comment type="caution">
    <text evidence="3">The sequence shown here is derived from an EMBL/GenBank/DDBJ whole genome shotgun (WGS) entry which is preliminary data.</text>
</comment>
<dbReference type="EMBL" id="JAACJL010000002">
    <property type="protein sequence ID" value="KAF4622140.1"/>
    <property type="molecule type" value="Genomic_DNA"/>
</dbReference>